<dbReference type="AlphaFoldDB" id="A0A7G9LC59"/>
<dbReference type="GO" id="GO:0005829">
    <property type="term" value="C:cytosol"/>
    <property type="evidence" value="ECO:0007669"/>
    <property type="project" value="TreeGrafter"/>
</dbReference>
<organism evidence="5 6">
    <name type="scientific">Polaribacter pectinis</name>
    <dbReference type="NCBI Taxonomy" id="2738844"/>
    <lineage>
        <taxon>Bacteria</taxon>
        <taxon>Pseudomonadati</taxon>
        <taxon>Bacteroidota</taxon>
        <taxon>Flavobacteriia</taxon>
        <taxon>Flavobacteriales</taxon>
        <taxon>Flavobacteriaceae</taxon>
    </lineage>
</organism>
<evidence type="ECO:0000256" key="4">
    <source>
        <dbReference type="SAM" id="SignalP"/>
    </source>
</evidence>
<name>A0A7G9LC59_9FLAO</name>
<accession>A0A7G9LC59</accession>
<evidence type="ECO:0000256" key="3">
    <source>
        <dbReference type="SAM" id="Coils"/>
    </source>
</evidence>
<dbReference type="InterPro" id="IPR024930">
    <property type="entry name" value="Skp_dom_sf"/>
</dbReference>
<gene>
    <name evidence="5" type="ORF">H9W90_03550</name>
</gene>
<dbReference type="GO" id="GO:0050821">
    <property type="term" value="P:protein stabilization"/>
    <property type="evidence" value="ECO:0007669"/>
    <property type="project" value="TreeGrafter"/>
</dbReference>
<dbReference type="PANTHER" id="PTHR35089">
    <property type="entry name" value="CHAPERONE PROTEIN SKP"/>
    <property type="match status" value="1"/>
</dbReference>
<dbReference type="PANTHER" id="PTHR35089:SF1">
    <property type="entry name" value="CHAPERONE PROTEIN SKP"/>
    <property type="match status" value="1"/>
</dbReference>
<dbReference type="KEGG" id="ppec:H9W90_03550"/>
<feature type="coiled-coil region" evidence="3">
    <location>
        <begin position="82"/>
        <end position="109"/>
    </location>
</feature>
<dbReference type="EMBL" id="CP060695">
    <property type="protein sequence ID" value="QNM86208.1"/>
    <property type="molecule type" value="Genomic_DNA"/>
</dbReference>
<evidence type="ECO:0000313" key="6">
    <source>
        <dbReference type="Proteomes" id="UP000515808"/>
    </source>
</evidence>
<reference evidence="5 6" key="1">
    <citation type="submission" date="2020-08" db="EMBL/GenBank/DDBJ databases">
        <title>Polaribacter sp. L12M9 isolated from gut of the Korean scallop.</title>
        <authorList>
            <person name="Jeong Y.S."/>
        </authorList>
    </citation>
    <scope>NUCLEOTIDE SEQUENCE [LARGE SCALE GENOMIC DNA]</scope>
    <source>
        <strain evidence="5 6">L12M9</strain>
    </source>
</reference>
<dbReference type="InterPro" id="IPR005632">
    <property type="entry name" value="Chaperone_Skp"/>
</dbReference>
<comment type="similarity">
    <text evidence="1">Belongs to the Skp family.</text>
</comment>
<dbReference type="Pfam" id="PF03938">
    <property type="entry name" value="OmpH"/>
    <property type="match status" value="1"/>
</dbReference>
<keyword evidence="6" id="KW-1185">Reference proteome</keyword>
<keyword evidence="2 4" id="KW-0732">Signal</keyword>
<evidence type="ECO:0000256" key="1">
    <source>
        <dbReference type="ARBA" id="ARBA00009091"/>
    </source>
</evidence>
<feature type="signal peptide" evidence="4">
    <location>
        <begin position="1"/>
        <end position="19"/>
    </location>
</feature>
<dbReference type="RefSeq" id="WP_187483090.1">
    <property type="nucleotide sequence ID" value="NZ_CP060695.1"/>
</dbReference>
<dbReference type="Gene3D" id="3.30.910.20">
    <property type="entry name" value="Skp domain"/>
    <property type="match status" value="1"/>
</dbReference>
<dbReference type="SMART" id="SM00935">
    <property type="entry name" value="OmpH"/>
    <property type="match status" value="1"/>
</dbReference>
<protein>
    <submittedName>
        <fullName evidence="5">OmpH family outer membrane protein</fullName>
    </submittedName>
</protein>
<keyword evidence="3" id="KW-0175">Coiled coil</keyword>
<feature type="chain" id="PRO_5028885720" evidence="4">
    <location>
        <begin position="20"/>
        <end position="172"/>
    </location>
</feature>
<sequence length="172" mass="19372">MKSKILFICIAFLSTITIAQSKVGTVDSDYIINLMPEAKVVVDMTQKYGAKLDTSFSIKIKEFQNKVDAFKKEETTLGTLAKKTAVKEITDLENDIKKYQANGQKLMQLKQDELMRPLYKKLSDAIKEVAKSNGFTQILTITGNEFAYIDENLDITKLVIKKLGITVPEPKK</sequence>
<dbReference type="Proteomes" id="UP000515808">
    <property type="component" value="Chromosome"/>
</dbReference>
<dbReference type="SUPFAM" id="SSF111384">
    <property type="entry name" value="OmpH-like"/>
    <property type="match status" value="1"/>
</dbReference>
<evidence type="ECO:0000256" key="2">
    <source>
        <dbReference type="ARBA" id="ARBA00022729"/>
    </source>
</evidence>
<evidence type="ECO:0000313" key="5">
    <source>
        <dbReference type="EMBL" id="QNM86208.1"/>
    </source>
</evidence>
<dbReference type="GO" id="GO:0051082">
    <property type="term" value="F:unfolded protein binding"/>
    <property type="evidence" value="ECO:0007669"/>
    <property type="project" value="InterPro"/>
</dbReference>
<proteinExistence type="inferred from homology"/>